<feature type="transmembrane region" description="Helical" evidence="3">
    <location>
        <begin position="201"/>
        <end position="222"/>
    </location>
</feature>
<feature type="domain" description="Cytochrome c assembly protein" evidence="4">
    <location>
        <begin position="87"/>
        <end position="285"/>
    </location>
</feature>
<keyword evidence="7" id="KW-1185">Reference proteome</keyword>
<comment type="similarity">
    <text evidence="1">Belongs to the CcmF/CycK/Ccl1/NrfE/CcsA family.</text>
</comment>
<feature type="transmembrane region" description="Helical" evidence="3">
    <location>
        <begin position="425"/>
        <end position="446"/>
    </location>
</feature>
<feature type="transmembrane region" description="Helical" evidence="3">
    <location>
        <begin position="484"/>
        <end position="506"/>
    </location>
</feature>
<feature type="transmembrane region" description="Helical" evidence="3">
    <location>
        <begin position="306"/>
        <end position="330"/>
    </location>
</feature>
<feature type="transmembrane region" description="Helical" evidence="3">
    <location>
        <begin position="351"/>
        <end position="374"/>
    </location>
</feature>
<feature type="transmembrane region" description="Helical" evidence="3">
    <location>
        <begin position="788"/>
        <end position="807"/>
    </location>
</feature>
<feature type="transmembrane region" description="Helical" evidence="3">
    <location>
        <begin position="6"/>
        <end position="28"/>
    </location>
</feature>
<keyword evidence="2" id="KW-0201">Cytochrome c-type biogenesis</keyword>
<feature type="transmembrane region" description="Helical" evidence="3">
    <location>
        <begin position="162"/>
        <end position="189"/>
    </location>
</feature>
<comment type="caution">
    <text evidence="6">The sequence shown here is derived from an EMBL/GenBank/DDBJ whole genome shotgun (WGS) entry which is preliminary data.</text>
</comment>
<keyword evidence="3" id="KW-0812">Transmembrane</keyword>
<evidence type="ECO:0000259" key="5">
    <source>
        <dbReference type="Pfam" id="PF16327"/>
    </source>
</evidence>
<feature type="transmembrane region" description="Helical" evidence="3">
    <location>
        <begin position="394"/>
        <end position="413"/>
    </location>
</feature>
<dbReference type="GO" id="GO:0017004">
    <property type="term" value="P:cytochrome complex assembly"/>
    <property type="evidence" value="ECO:0007669"/>
    <property type="project" value="UniProtKB-KW"/>
</dbReference>
<evidence type="ECO:0000259" key="4">
    <source>
        <dbReference type="Pfam" id="PF01578"/>
    </source>
</evidence>
<dbReference type="PANTHER" id="PTHR43653">
    <property type="entry name" value="CYTOCHROME C ASSEMBLY PROTEIN-RELATED"/>
    <property type="match status" value="1"/>
</dbReference>
<keyword evidence="3" id="KW-0472">Membrane</keyword>
<dbReference type="GO" id="GO:0020037">
    <property type="term" value="F:heme binding"/>
    <property type="evidence" value="ECO:0007669"/>
    <property type="project" value="InterPro"/>
</dbReference>
<feature type="transmembrane region" description="Helical" evidence="3">
    <location>
        <begin position="269"/>
        <end position="286"/>
    </location>
</feature>
<dbReference type="PANTHER" id="PTHR43653:SF1">
    <property type="entry name" value="CYTOCHROME C-TYPE BIOGENESIS PROTEIN CCMF"/>
    <property type="match status" value="1"/>
</dbReference>
<dbReference type="PRINTS" id="PR01410">
    <property type="entry name" value="CCBIOGENESIS"/>
</dbReference>
<feature type="domain" description="Cytochrome c-type biogenesis protein CcmF C-terminal" evidence="5">
    <location>
        <begin position="338"/>
        <end position="596"/>
    </location>
</feature>
<proteinExistence type="inferred from homology"/>
<sequence length="813" mass="89593">MPIGYTLLGFALATTVIANVLFVLCGKGERSGLCEWAKRFVALATTGVVGACAYLAYLIATHQFQVHYVAEYTSRRTKTWYLMAAFWGGQEGSMLLWAFWTAVLGLWLAYRGGKNSAKAWPIFGIAQVYLLCILLVKCPFALGKLPIPADGRGLNPSLENYWMVIHPPILFLGFASTLLPSVWAIYGLLHRDWDGWVKSALPWTLFSFATLGFGLSLGGYWAYETLGWGGFWAWDPVENTSLFPWLLLTSLLHGLVLQKKNGSWRKPNFFLGILPFAAMFYGTFLTRTGVLSDFSVHSFSSLGNDGFWLILIGVLMWTFIPLGLLLLRNWDIPKRDEEKSAAAFLSRETGFAAGGIIIGLIGFFVALGMSGPLITKLWSAKGQAAEPEFYNKALYAPAIGMLLIMAAAPYLTWKNGDAQSAYKRLFPSYLAAIILAMGFTGAGMYLGLRHPAMVLLFAASLFCLIANAILIAPRLKSPAGRLSIGGHVAHAGVGLLLAGLAGLVMFSKHKEGILLIKGQPTEALGYKLTYEGYTQHPFERDNAIRIKVVDGNKQWDAEPHYTYVPWEGKDSPQANPPAIHHKFWGDVYLALGGEAQEFVDQPDATSSNWLFSLKKGETKTLGEYTFTLMSYDLDDKAKEVLAKHSEDEFNKLSAVRMTANVIVTYQGKQTPVKVSVRHEPSAGGAYSEVVEIPGPGGKYGKVILRMVPAPVEKEIKEKQAASAAAVARAKEAGAPGTPAFQQALMKEPSFMEGRRMEEFATYQTLRFETFNAPDPGDAVFVELSTKPLIWFVWLGTLLYTIGGFISYRRRLKE</sequence>
<dbReference type="GO" id="GO:0016020">
    <property type="term" value="C:membrane"/>
    <property type="evidence" value="ECO:0007669"/>
    <property type="project" value="InterPro"/>
</dbReference>
<reference evidence="6 7" key="1">
    <citation type="submission" date="2020-08" db="EMBL/GenBank/DDBJ databases">
        <title>Genomic Encyclopedia of Type Strains, Phase IV (KMG-IV): sequencing the most valuable type-strain genomes for metagenomic binning, comparative biology and taxonomic classification.</title>
        <authorList>
            <person name="Goeker M."/>
        </authorList>
    </citation>
    <scope>NUCLEOTIDE SEQUENCE [LARGE SCALE GENOMIC DNA]</scope>
    <source>
        <strain evidence="6 7">DSM 23562</strain>
    </source>
</reference>
<dbReference type="InterPro" id="IPR003567">
    <property type="entry name" value="Cyt_c_biogenesis"/>
</dbReference>
<evidence type="ECO:0000256" key="3">
    <source>
        <dbReference type="SAM" id="Phobius"/>
    </source>
</evidence>
<dbReference type="EMBL" id="JACHGW010000002">
    <property type="protein sequence ID" value="MBB6050894.1"/>
    <property type="molecule type" value="Genomic_DNA"/>
</dbReference>
<dbReference type="Pfam" id="PF16327">
    <property type="entry name" value="CcmF_C"/>
    <property type="match status" value="1"/>
</dbReference>
<dbReference type="InterPro" id="IPR002541">
    <property type="entry name" value="Cyt_c_assembly"/>
</dbReference>
<evidence type="ECO:0000313" key="6">
    <source>
        <dbReference type="EMBL" id="MBB6050894.1"/>
    </source>
</evidence>
<evidence type="ECO:0000256" key="2">
    <source>
        <dbReference type="ARBA" id="ARBA00022748"/>
    </source>
</evidence>
<feature type="transmembrane region" description="Helical" evidence="3">
    <location>
        <begin position="242"/>
        <end position="257"/>
    </location>
</feature>
<feature type="transmembrane region" description="Helical" evidence="3">
    <location>
        <begin position="80"/>
        <end position="110"/>
    </location>
</feature>
<dbReference type="AlphaFoldDB" id="A0A7W9SRY8"/>
<dbReference type="GO" id="GO:0015232">
    <property type="term" value="F:heme transmembrane transporter activity"/>
    <property type="evidence" value="ECO:0007669"/>
    <property type="project" value="InterPro"/>
</dbReference>
<evidence type="ECO:0000313" key="7">
    <source>
        <dbReference type="Proteomes" id="UP000520814"/>
    </source>
</evidence>
<dbReference type="Proteomes" id="UP000520814">
    <property type="component" value="Unassembled WGS sequence"/>
</dbReference>
<keyword evidence="3" id="KW-1133">Transmembrane helix</keyword>
<protein>
    <submittedName>
        <fullName evidence="6">Cytochrome c-type biogenesis protein CcmF</fullName>
    </submittedName>
</protein>
<gene>
    <name evidence="6" type="ORF">HNQ39_002685</name>
</gene>
<feature type="transmembrane region" description="Helical" evidence="3">
    <location>
        <begin position="40"/>
        <end position="60"/>
    </location>
</feature>
<feature type="transmembrane region" description="Helical" evidence="3">
    <location>
        <begin position="452"/>
        <end position="472"/>
    </location>
</feature>
<name>A0A7W9SRY8_ARMRO</name>
<feature type="transmembrane region" description="Helical" evidence="3">
    <location>
        <begin position="122"/>
        <end position="142"/>
    </location>
</feature>
<dbReference type="InterPro" id="IPR032523">
    <property type="entry name" value="CcmF_C"/>
</dbReference>
<organism evidence="6 7">
    <name type="scientific">Armatimonas rosea</name>
    <dbReference type="NCBI Taxonomy" id="685828"/>
    <lineage>
        <taxon>Bacteria</taxon>
        <taxon>Bacillati</taxon>
        <taxon>Armatimonadota</taxon>
        <taxon>Armatimonadia</taxon>
        <taxon>Armatimonadales</taxon>
        <taxon>Armatimonadaceae</taxon>
        <taxon>Armatimonas</taxon>
    </lineage>
</organism>
<dbReference type="RefSeq" id="WP_184196684.1">
    <property type="nucleotide sequence ID" value="NZ_JACHGW010000002.1"/>
</dbReference>
<evidence type="ECO:0000256" key="1">
    <source>
        <dbReference type="ARBA" id="ARBA00009186"/>
    </source>
</evidence>
<dbReference type="Pfam" id="PF01578">
    <property type="entry name" value="Cytochrom_C_asm"/>
    <property type="match status" value="1"/>
</dbReference>
<accession>A0A7W9SRY8</accession>